<feature type="domain" description="Glycosyl hydrolase family 13 catalytic" evidence="4">
    <location>
        <begin position="24"/>
        <end position="414"/>
    </location>
</feature>
<dbReference type="InterPro" id="IPR006047">
    <property type="entry name" value="GH13_cat_dom"/>
</dbReference>
<evidence type="ECO:0000256" key="1">
    <source>
        <dbReference type="ARBA" id="ARBA00008061"/>
    </source>
</evidence>
<dbReference type="InterPro" id="IPR017853">
    <property type="entry name" value="GH"/>
</dbReference>
<dbReference type="InterPro" id="IPR013780">
    <property type="entry name" value="Glyco_hydro_b"/>
</dbReference>
<evidence type="ECO:0000256" key="3">
    <source>
        <dbReference type="ARBA" id="ARBA00023295"/>
    </source>
</evidence>
<dbReference type="SMART" id="SM00642">
    <property type="entry name" value="Aamy"/>
    <property type="match status" value="1"/>
</dbReference>
<dbReference type="CDD" id="cd11330">
    <property type="entry name" value="AmyAc_OligoGlu"/>
    <property type="match status" value="1"/>
</dbReference>
<dbReference type="AlphaFoldDB" id="A0AA48GUF8"/>
<dbReference type="PANTHER" id="PTHR10357">
    <property type="entry name" value="ALPHA-AMYLASE FAMILY MEMBER"/>
    <property type="match status" value="1"/>
</dbReference>
<keyword evidence="6" id="KW-1185">Reference proteome</keyword>
<evidence type="ECO:0000313" key="5">
    <source>
        <dbReference type="EMBL" id="BDU75850.1"/>
    </source>
</evidence>
<keyword evidence="3" id="KW-0326">Glycosidase</keyword>
<reference evidence="5" key="1">
    <citation type="journal article" date="2023" name="Int. J. Syst. Evol. Microbiol.">
        <title>Mesoterricola silvestris gen. nov., sp. nov., Mesoterricola sediminis sp. nov., Geothrix oryzae sp. nov., Geothrix edaphica sp. nov., Geothrix rubra sp. nov., and Geothrix limicola sp. nov., six novel members of Acidobacteriota isolated from soils.</title>
        <authorList>
            <person name="Itoh H."/>
            <person name="Sugisawa Y."/>
            <person name="Mise K."/>
            <person name="Xu Z."/>
            <person name="Kuniyasu M."/>
            <person name="Ushijima N."/>
            <person name="Kawano K."/>
            <person name="Kobayashi E."/>
            <person name="Shiratori Y."/>
            <person name="Masuda Y."/>
            <person name="Senoo K."/>
        </authorList>
    </citation>
    <scope>NUCLEOTIDE SEQUENCE</scope>
    <source>
        <strain evidence="5">W786</strain>
    </source>
</reference>
<sequence>MKANNEVDRGTGEPAWWRGAGIYQIYPRSFQDTNEDGVGDLPGITAHLPYIADLGAEAIWVSPFFTSPMRDFGYDVSDYRNVDPIFGTLKDFDELVATAHRLGLKVLIDQVLSHTSDQHPWFKESRKARTGPRSDWYVWADPRPDGTPPSNWMSVFGGSAWAWEPRRRQYYLHNFLETQPDLNFHTPAVQDQLLEESRFWLERGVDGFRVDACNFHFHDPLFRNNPPARGKHLELSSVRPGNPYGMQTHRYDKTRPENIAFLKRFRGLLDAYGAVSVGEVGDEDALPIMAAYTAGGDKLHMAYGMYLLTDEFSAARVRKAVLDFERALKAGGGWGCWSLSNHDVERVASRWGGGTDDPAFPKVLLAMLGTLRGSFCLYQGEELGLTEAVVPRNRLVDPYGITFWPDFKGRDGCRTPIPWTPEVPYGGFSGVEPWLPMAQEHLPKAVSVQDPDPASVLNFCRTFLAWRRRQPALRAGSIAFPKAPEPVLAIRRETPGQRLLAVFNLGPEPAEYQLPARVLPLQGHGFAAAVPDGRILRLPPWGGFFGQEPASNPQ</sequence>
<dbReference type="GO" id="GO:0009313">
    <property type="term" value="P:oligosaccharide catabolic process"/>
    <property type="evidence" value="ECO:0007669"/>
    <property type="project" value="TreeGrafter"/>
</dbReference>
<dbReference type="Pfam" id="PF00128">
    <property type="entry name" value="Alpha-amylase"/>
    <property type="match status" value="1"/>
</dbReference>
<dbReference type="GO" id="GO:0004556">
    <property type="term" value="F:alpha-amylase activity"/>
    <property type="evidence" value="ECO:0007669"/>
    <property type="project" value="TreeGrafter"/>
</dbReference>
<dbReference type="FunFam" id="3.90.400.10:FF:000002">
    <property type="entry name" value="Sucrose isomerase"/>
    <property type="match status" value="1"/>
</dbReference>
<dbReference type="RefSeq" id="WP_243345729.1">
    <property type="nucleotide sequence ID" value="NZ_AP027081.1"/>
</dbReference>
<dbReference type="SUPFAM" id="SSF51445">
    <property type="entry name" value="(Trans)glycosidases"/>
    <property type="match status" value="1"/>
</dbReference>
<dbReference type="Proteomes" id="UP001228113">
    <property type="component" value="Chromosome"/>
</dbReference>
<evidence type="ECO:0000256" key="2">
    <source>
        <dbReference type="ARBA" id="ARBA00022801"/>
    </source>
</evidence>
<dbReference type="KEGG" id="msea:METESE_08080"/>
<protein>
    <submittedName>
        <fullName evidence="5">Alpha-glucosidase</fullName>
    </submittedName>
</protein>
<proteinExistence type="inferred from homology"/>
<dbReference type="EMBL" id="AP027081">
    <property type="protein sequence ID" value="BDU75850.1"/>
    <property type="molecule type" value="Genomic_DNA"/>
</dbReference>
<organism evidence="5 6">
    <name type="scientific">Mesoterricola sediminis</name>
    <dbReference type="NCBI Taxonomy" id="2927980"/>
    <lineage>
        <taxon>Bacteria</taxon>
        <taxon>Pseudomonadati</taxon>
        <taxon>Acidobacteriota</taxon>
        <taxon>Holophagae</taxon>
        <taxon>Holophagales</taxon>
        <taxon>Holophagaceae</taxon>
        <taxon>Mesoterricola</taxon>
    </lineage>
</organism>
<dbReference type="PANTHER" id="PTHR10357:SF179">
    <property type="entry name" value="NEUTRAL AND BASIC AMINO ACID TRANSPORT PROTEIN RBAT"/>
    <property type="match status" value="1"/>
</dbReference>
<dbReference type="InterPro" id="IPR045857">
    <property type="entry name" value="O16G_dom_2"/>
</dbReference>
<keyword evidence="2" id="KW-0378">Hydrolase</keyword>
<comment type="similarity">
    <text evidence="1">Belongs to the glycosyl hydrolase 13 family.</text>
</comment>
<evidence type="ECO:0000259" key="4">
    <source>
        <dbReference type="SMART" id="SM00642"/>
    </source>
</evidence>
<accession>A0AA48GUF8</accession>
<dbReference type="Gene3D" id="3.20.20.80">
    <property type="entry name" value="Glycosidases"/>
    <property type="match status" value="1"/>
</dbReference>
<dbReference type="Gene3D" id="3.90.400.10">
    <property type="entry name" value="Oligo-1,6-glucosidase, Domain 2"/>
    <property type="match status" value="1"/>
</dbReference>
<evidence type="ECO:0000313" key="6">
    <source>
        <dbReference type="Proteomes" id="UP001228113"/>
    </source>
</evidence>
<gene>
    <name evidence="5" type="primary">aglA</name>
    <name evidence="5" type="ORF">METESE_08080</name>
</gene>
<dbReference type="Gene3D" id="2.60.40.1180">
    <property type="entry name" value="Golgi alpha-mannosidase II"/>
    <property type="match status" value="1"/>
</dbReference>
<dbReference type="SUPFAM" id="SSF51011">
    <property type="entry name" value="Glycosyl hydrolase domain"/>
    <property type="match status" value="1"/>
</dbReference>
<name>A0AA48GUF8_9BACT</name>